<dbReference type="Proteomes" id="UP000034508">
    <property type="component" value="Unassembled WGS sequence"/>
</dbReference>
<comment type="caution">
    <text evidence="3">The sequence shown here is derived from an EMBL/GenBank/DDBJ whole genome shotgun (WGS) entry which is preliminary data.</text>
</comment>
<feature type="transmembrane region" description="Helical" evidence="1">
    <location>
        <begin position="12"/>
        <end position="32"/>
    </location>
</feature>
<dbReference type="Pfam" id="PF00534">
    <property type="entry name" value="Glycos_transf_1"/>
    <property type="match status" value="1"/>
</dbReference>
<organism evidence="3 4">
    <name type="scientific">Berkelbacteria bacterium GW2011_GWA1_36_9</name>
    <dbReference type="NCBI Taxonomy" id="1618331"/>
    <lineage>
        <taxon>Bacteria</taxon>
        <taxon>Candidatus Berkelbacteria</taxon>
    </lineage>
</organism>
<keyword evidence="1" id="KW-0812">Transmembrane</keyword>
<proteinExistence type="predicted"/>
<keyword evidence="1" id="KW-0472">Membrane</keyword>
<dbReference type="SUPFAM" id="SSF53756">
    <property type="entry name" value="UDP-Glycosyltransferase/glycogen phosphorylase"/>
    <property type="match status" value="1"/>
</dbReference>
<feature type="transmembrane region" description="Helical" evidence="1">
    <location>
        <begin position="98"/>
        <end position="119"/>
    </location>
</feature>
<evidence type="ECO:0000313" key="4">
    <source>
        <dbReference type="Proteomes" id="UP000034508"/>
    </source>
</evidence>
<evidence type="ECO:0000256" key="1">
    <source>
        <dbReference type="SAM" id="Phobius"/>
    </source>
</evidence>
<protein>
    <submittedName>
        <fullName evidence="3">Glycosyltransferase</fullName>
    </submittedName>
</protein>
<keyword evidence="1" id="KW-1133">Transmembrane helix</keyword>
<dbReference type="InterPro" id="IPR001296">
    <property type="entry name" value="Glyco_trans_1"/>
</dbReference>
<dbReference type="AlphaFoldDB" id="A0A0G0FI83"/>
<dbReference type="EMBL" id="LBSM01000002">
    <property type="protein sequence ID" value="KKQ18748.1"/>
    <property type="molecule type" value="Genomic_DNA"/>
</dbReference>
<dbReference type="Gene3D" id="3.40.50.2000">
    <property type="entry name" value="Glycogen Phosphorylase B"/>
    <property type="match status" value="1"/>
</dbReference>
<evidence type="ECO:0000259" key="2">
    <source>
        <dbReference type="Pfam" id="PF00534"/>
    </source>
</evidence>
<gene>
    <name evidence="3" type="ORF">US31_C0002G0093</name>
</gene>
<accession>A0A0G0FI83</accession>
<keyword evidence="3" id="KW-0808">Transferase</keyword>
<feature type="domain" description="Glycosyl transferase family 1" evidence="2">
    <location>
        <begin position="263"/>
        <end position="366"/>
    </location>
</feature>
<name>A0A0G0FI83_9BACT</name>
<evidence type="ECO:0000313" key="3">
    <source>
        <dbReference type="EMBL" id="KKQ18748.1"/>
    </source>
</evidence>
<dbReference type="GO" id="GO:0016757">
    <property type="term" value="F:glycosyltransferase activity"/>
    <property type="evidence" value="ECO:0007669"/>
    <property type="project" value="InterPro"/>
</dbReference>
<sequence length="410" mass="47940">MALIKRLILPLQYLTIGIFFILLPLLFLYCRIRYFLKRVFKKKPNILFSFLGIQINFLTAKAVKTQGFSANVYMLSCAPFVENICWGFNLKKHFILRYLVYLTDYTLIFIWACIFYDIFEFNFRGGLLMHSHLQKIEPQLLKILAKKVVIYGYGSDCKILSDVKKQAKYNNAMDRDGSSENINDNITRKNVERAKRYANVLIAGGDLIHFGSKGIFMPLAFDLKPWKFKALKKKKIITIIHSTNHRSHKGSRFIIEAMEKLQKNGLPINFNLIEGKSYKNCRKLYYQGDIFITDVITGWHGLTACEAMALGRPVIAYLRPDIKPFHNYYAKDIPVVSANPDNLEKQVKKLVSDFKLRRELGQRGRQYVIKYHFLDFVGALRAVVYDFIWQNKKINQKIFEQEIKRRKVIV</sequence>
<reference evidence="3 4" key="1">
    <citation type="journal article" date="2015" name="Nature">
        <title>rRNA introns, odd ribosomes, and small enigmatic genomes across a large radiation of phyla.</title>
        <authorList>
            <person name="Brown C.T."/>
            <person name="Hug L.A."/>
            <person name="Thomas B.C."/>
            <person name="Sharon I."/>
            <person name="Castelle C.J."/>
            <person name="Singh A."/>
            <person name="Wilkins M.J."/>
            <person name="Williams K.H."/>
            <person name="Banfield J.F."/>
        </authorList>
    </citation>
    <scope>NUCLEOTIDE SEQUENCE [LARGE SCALE GENOMIC DNA]</scope>
</reference>